<proteinExistence type="predicted"/>
<dbReference type="InterPro" id="IPR009057">
    <property type="entry name" value="Homeodomain-like_sf"/>
</dbReference>
<dbReference type="SUPFAM" id="SSF46689">
    <property type="entry name" value="Homeodomain-like"/>
    <property type="match status" value="1"/>
</dbReference>
<reference evidence="2" key="1">
    <citation type="submission" date="2016-10" db="EMBL/GenBank/DDBJ databases">
        <title>Sequence of Gallionella enrichment culture.</title>
        <authorList>
            <person name="Poehlein A."/>
            <person name="Muehling M."/>
            <person name="Daniel R."/>
        </authorList>
    </citation>
    <scope>NUCLEOTIDE SEQUENCE</scope>
</reference>
<comment type="caution">
    <text evidence="2">The sequence shown here is derived from an EMBL/GenBank/DDBJ whole genome shotgun (WGS) entry which is preliminary data.</text>
</comment>
<accession>A0A1J5PTL0</accession>
<dbReference type="EMBL" id="MLJW01002601">
    <property type="protein sequence ID" value="OIQ74168.1"/>
    <property type="molecule type" value="Genomic_DNA"/>
</dbReference>
<dbReference type="Pfam" id="PF01710">
    <property type="entry name" value="HTH_Tnp_IS630"/>
    <property type="match status" value="1"/>
</dbReference>
<dbReference type="InterPro" id="IPR002622">
    <property type="entry name" value="Transposase_14"/>
</dbReference>
<evidence type="ECO:0000313" key="2">
    <source>
        <dbReference type="EMBL" id="OIQ74168.1"/>
    </source>
</evidence>
<organism evidence="2">
    <name type="scientific">mine drainage metagenome</name>
    <dbReference type="NCBI Taxonomy" id="410659"/>
    <lineage>
        <taxon>unclassified sequences</taxon>
        <taxon>metagenomes</taxon>
        <taxon>ecological metagenomes</taxon>
    </lineage>
</organism>
<evidence type="ECO:0000259" key="1">
    <source>
        <dbReference type="Pfam" id="PF01710"/>
    </source>
</evidence>
<sequence length="127" mass="13432">MGKSYSTDLRQRVLDYVASGHSCRAAGRVFGVSASTAVRVAAASRAKGSLTPKRQGRAPGTAGKLAPYKLFLVELVQAEPDITLRELSGALSETYGVTAELSSIHRALIRAGLSYKKRPDRAGTRAG</sequence>
<dbReference type="AlphaFoldDB" id="A0A1J5PTL0"/>
<name>A0A1J5PTL0_9ZZZZ</name>
<protein>
    <submittedName>
        <fullName evidence="2">Transposase</fullName>
    </submittedName>
</protein>
<feature type="domain" description="Transposase Synechocystis PCC 6803" evidence="1">
    <location>
        <begin position="4"/>
        <end position="87"/>
    </location>
</feature>
<gene>
    <name evidence="2" type="ORF">GALL_441840</name>
</gene>